<dbReference type="CDD" id="cd07729">
    <property type="entry name" value="AHL_lactonase_MBL-fold"/>
    <property type="match status" value="1"/>
</dbReference>
<dbReference type="Gene3D" id="3.60.15.10">
    <property type="entry name" value="Ribonuclease Z/Hydroxyacylglutathione hydrolase-like"/>
    <property type="match status" value="1"/>
</dbReference>
<keyword evidence="5" id="KW-0862">Zinc</keyword>
<dbReference type="InterPro" id="IPR036866">
    <property type="entry name" value="RibonucZ/Hydroxyglut_hydro"/>
</dbReference>
<dbReference type="PANTHER" id="PTHR42978:SF7">
    <property type="entry name" value="METALLO-HYDROLASE RV2300C-RELATED"/>
    <property type="match status" value="1"/>
</dbReference>
<evidence type="ECO:0000313" key="8">
    <source>
        <dbReference type="Proteomes" id="UP000199377"/>
    </source>
</evidence>
<dbReference type="InterPro" id="IPR001279">
    <property type="entry name" value="Metallo-B-lactamas"/>
</dbReference>
<dbReference type="Pfam" id="PF00753">
    <property type="entry name" value="Lactamase_B"/>
    <property type="match status" value="1"/>
</dbReference>
<dbReference type="Proteomes" id="UP000199377">
    <property type="component" value="Unassembled WGS sequence"/>
</dbReference>
<keyword evidence="3" id="KW-0479">Metal-binding</keyword>
<evidence type="ECO:0000256" key="2">
    <source>
        <dbReference type="ARBA" id="ARBA00007749"/>
    </source>
</evidence>
<dbReference type="OrthoDB" id="9773738at2"/>
<protein>
    <submittedName>
        <fullName evidence="7">Glyoxylase, beta-lactamase superfamily II</fullName>
    </submittedName>
</protein>
<reference evidence="7 8" key="1">
    <citation type="submission" date="2016-10" db="EMBL/GenBank/DDBJ databases">
        <authorList>
            <person name="de Groot N.N."/>
        </authorList>
    </citation>
    <scope>NUCLEOTIDE SEQUENCE [LARGE SCALE GENOMIC DNA]</scope>
    <source>
        <strain evidence="7 8">CGMCC 1.11030</strain>
    </source>
</reference>
<dbReference type="GO" id="GO:0016787">
    <property type="term" value="F:hydrolase activity"/>
    <property type="evidence" value="ECO:0007669"/>
    <property type="project" value="UniProtKB-KW"/>
</dbReference>
<dbReference type="SMART" id="SM00849">
    <property type="entry name" value="Lactamase_B"/>
    <property type="match status" value="1"/>
</dbReference>
<keyword evidence="4" id="KW-0378">Hydrolase</keyword>
<dbReference type="EMBL" id="FOQH01000008">
    <property type="protein sequence ID" value="SFI65135.1"/>
    <property type="molecule type" value="Genomic_DNA"/>
</dbReference>
<name>A0A1I3JYW9_9RHOB</name>
<evidence type="ECO:0000256" key="3">
    <source>
        <dbReference type="ARBA" id="ARBA00022723"/>
    </source>
</evidence>
<proteinExistence type="inferred from homology"/>
<evidence type="ECO:0000313" key="7">
    <source>
        <dbReference type="EMBL" id="SFI65135.1"/>
    </source>
</evidence>
<dbReference type="GO" id="GO:0046872">
    <property type="term" value="F:metal ion binding"/>
    <property type="evidence" value="ECO:0007669"/>
    <property type="project" value="UniProtKB-KW"/>
</dbReference>
<dbReference type="SUPFAM" id="SSF56281">
    <property type="entry name" value="Metallo-hydrolase/oxidoreductase"/>
    <property type="match status" value="1"/>
</dbReference>
<accession>A0A1I3JYW9</accession>
<gene>
    <name evidence="7" type="ORF">SAMN05216258_108211</name>
</gene>
<dbReference type="InterPro" id="IPR051013">
    <property type="entry name" value="MBL_superfamily_lactonases"/>
</dbReference>
<sequence length="272" mass="29968">MDGTWEVYALKYGEVTARRRAEAFIGGDPHDGPMPLDYFTWVLRSGERAILVDTGFEAEEGARRGRVIERAPHEALAPLGLSPETVDTVIVTHLHYDHAGGLHRYPAATFHLQAAEMAFATGPCMCHEHLRHPFTAEHVCEMVRHVFSGRVIFHDGDAEVAPGVTVHRIGGHSRGLQAVRVRTREGWLCLASDASHYYANYLQGRPFPIVVDMEETLAGYGRIQALASQPGLVIPGHDPLVRRLFPEIAGGFVHRLDVAPRSFDPLAMAAEG</sequence>
<evidence type="ECO:0000259" key="6">
    <source>
        <dbReference type="SMART" id="SM00849"/>
    </source>
</evidence>
<keyword evidence="8" id="KW-1185">Reference proteome</keyword>
<dbReference type="PANTHER" id="PTHR42978">
    <property type="entry name" value="QUORUM-QUENCHING LACTONASE YTNP-RELATED-RELATED"/>
    <property type="match status" value="1"/>
</dbReference>
<comment type="similarity">
    <text evidence="2">Belongs to the metallo-beta-lactamase superfamily.</text>
</comment>
<feature type="domain" description="Metallo-beta-lactamase" evidence="6">
    <location>
        <begin position="37"/>
        <end position="237"/>
    </location>
</feature>
<evidence type="ECO:0000256" key="5">
    <source>
        <dbReference type="ARBA" id="ARBA00022833"/>
    </source>
</evidence>
<organism evidence="7 8">
    <name type="scientific">Albimonas pacifica</name>
    <dbReference type="NCBI Taxonomy" id="1114924"/>
    <lineage>
        <taxon>Bacteria</taxon>
        <taxon>Pseudomonadati</taxon>
        <taxon>Pseudomonadota</taxon>
        <taxon>Alphaproteobacteria</taxon>
        <taxon>Rhodobacterales</taxon>
        <taxon>Paracoccaceae</taxon>
        <taxon>Albimonas</taxon>
    </lineage>
</organism>
<comment type="cofactor">
    <cofactor evidence="1">
        <name>Zn(2+)</name>
        <dbReference type="ChEBI" id="CHEBI:29105"/>
    </cofactor>
</comment>
<dbReference type="RefSeq" id="WP_092861931.1">
    <property type="nucleotide sequence ID" value="NZ_FOQH01000008.1"/>
</dbReference>
<evidence type="ECO:0000256" key="1">
    <source>
        <dbReference type="ARBA" id="ARBA00001947"/>
    </source>
</evidence>
<evidence type="ECO:0000256" key="4">
    <source>
        <dbReference type="ARBA" id="ARBA00022801"/>
    </source>
</evidence>
<dbReference type="AlphaFoldDB" id="A0A1I3JYW9"/>
<dbReference type="STRING" id="1114924.SAMN05216258_108211"/>